<dbReference type="InterPro" id="IPR051043">
    <property type="entry name" value="Sulfatase_Mod_Factor_Kinase"/>
</dbReference>
<proteinExistence type="predicted"/>
<keyword evidence="2" id="KW-0812">Transmembrane</keyword>
<gene>
    <name evidence="4" type="ORF">CMC5_075690</name>
</gene>
<keyword evidence="2" id="KW-0472">Membrane</keyword>
<keyword evidence="2" id="KW-1133">Transmembrane helix</keyword>
<reference evidence="4 5" key="1">
    <citation type="submission" date="2015-07" db="EMBL/GenBank/DDBJ databases">
        <title>Genome analysis of myxobacterium Chondromyces crocatus Cm c5 reveals a high potential for natural compound synthesis and the genetic basis for the loss of fruiting body formation.</title>
        <authorList>
            <person name="Zaburannyi N."/>
            <person name="Bunk B."/>
            <person name="Maier J."/>
            <person name="Overmann J."/>
            <person name="Mueller R."/>
        </authorList>
    </citation>
    <scope>NUCLEOTIDE SEQUENCE [LARGE SCALE GENOMIC DNA]</scope>
    <source>
        <strain evidence="4 5">Cm c5</strain>
    </source>
</reference>
<feature type="compositionally biased region" description="Pro residues" evidence="1">
    <location>
        <begin position="243"/>
        <end position="256"/>
    </location>
</feature>
<dbReference type="EMBL" id="CP012159">
    <property type="protein sequence ID" value="AKT43337.1"/>
    <property type="molecule type" value="Genomic_DNA"/>
</dbReference>
<dbReference type="PANTHER" id="PTHR23150">
    <property type="entry name" value="SULFATASE MODIFYING FACTOR 1, 2"/>
    <property type="match status" value="1"/>
</dbReference>
<dbReference type="STRING" id="52.CMC5_075690"/>
<dbReference type="InterPro" id="IPR005532">
    <property type="entry name" value="SUMF_dom"/>
</dbReference>
<dbReference type="InterPro" id="IPR016187">
    <property type="entry name" value="CTDL_fold"/>
</dbReference>
<dbReference type="SUPFAM" id="SSF56436">
    <property type="entry name" value="C-type lectin-like"/>
    <property type="match status" value="1"/>
</dbReference>
<dbReference type="OrthoDB" id="9768004at2"/>
<dbReference type="PANTHER" id="PTHR23150:SF19">
    <property type="entry name" value="FORMYLGLYCINE-GENERATING ENZYME"/>
    <property type="match status" value="1"/>
</dbReference>
<organism evidence="4 5">
    <name type="scientific">Chondromyces crocatus</name>
    <dbReference type="NCBI Taxonomy" id="52"/>
    <lineage>
        <taxon>Bacteria</taxon>
        <taxon>Pseudomonadati</taxon>
        <taxon>Myxococcota</taxon>
        <taxon>Polyangia</taxon>
        <taxon>Polyangiales</taxon>
        <taxon>Polyangiaceae</taxon>
        <taxon>Chondromyces</taxon>
    </lineage>
</organism>
<evidence type="ECO:0000313" key="4">
    <source>
        <dbReference type="EMBL" id="AKT43337.1"/>
    </source>
</evidence>
<evidence type="ECO:0000256" key="1">
    <source>
        <dbReference type="SAM" id="MobiDB-lite"/>
    </source>
</evidence>
<dbReference type="Proteomes" id="UP000067626">
    <property type="component" value="Chromosome"/>
</dbReference>
<feature type="domain" description="Sulfatase-modifying factor enzyme-like" evidence="3">
    <location>
        <begin position="49"/>
        <end position="297"/>
    </location>
</feature>
<dbReference type="InterPro" id="IPR042095">
    <property type="entry name" value="SUMF_sf"/>
</dbReference>
<protein>
    <recommendedName>
        <fullName evidence="3">Sulfatase-modifying factor enzyme-like domain-containing protein</fullName>
    </recommendedName>
</protein>
<feature type="region of interest" description="Disordered" evidence="1">
    <location>
        <begin position="441"/>
        <end position="461"/>
    </location>
</feature>
<keyword evidence="5" id="KW-1185">Reference proteome</keyword>
<dbReference type="GO" id="GO:0120147">
    <property type="term" value="F:formylglycine-generating oxidase activity"/>
    <property type="evidence" value="ECO:0007669"/>
    <property type="project" value="TreeGrafter"/>
</dbReference>
<dbReference type="AlphaFoldDB" id="A0A0K1ERQ1"/>
<feature type="compositionally biased region" description="Gly residues" evidence="1">
    <location>
        <begin position="442"/>
        <end position="460"/>
    </location>
</feature>
<feature type="region of interest" description="Disordered" evidence="1">
    <location>
        <begin position="474"/>
        <end position="496"/>
    </location>
</feature>
<evidence type="ECO:0000259" key="3">
    <source>
        <dbReference type="Pfam" id="PF03781"/>
    </source>
</evidence>
<feature type="transmembrane region" description="Helical" evidence="2">
    <location>
        <begin position="332"/>
        <end position="357"/>
    </location>
</feature>
<dbReference type="Gene3D" id="3.90.1580.10">
    <property type="entry name" value="paralog of FGE (formylglycine-generating enzyme)"/>
    <property type="match status" value="1"/>
</dbReference>
<feature type="compositionally biased region" description="Polar residues" evidence="1">
    <location>
        <begin position="310"/>
        <end position="322"/>
    </location>
</feature>
<sequence length="496" mass="52017">MGAMFPVQVRQTVAVMVAGVLTLGTATAAAQQEDISLDLGGPRLLLRRVPKGSFTQGSPAGEIGRESDEVQRQVTLSIDIDVGKYPVTRGQFARFVQESGYKTEAEQGTSGGFGWNGQVLVQQPGFNWKTPGFSQTDEHPVTLVTFKDAQAFITWAGKKTGRRLRLPTEAEFEYAARANTQTPWYGGATEASALQIGWFKSNSPGGGTRPVGQKAPNAFGLFDMSGNVYEWCSDFHAPYPPGPASDPVSVKPPPGSEPARNVLRGGSWLKDPVRGRSAARYRNTPGSRNADNGFRVVADLGPPLVEQAGSAGSTPATKSATGKSDDGGAGTVVAIVLGFLGVVALPLGILAIILVALRKSKSVPPRTPSVFVTAYPAQDGFWLRARGPSAGTRVQYHCVMGANQRRDEVMLSGGQDTFVYTGATPNMVNILAVIEPQRGVAQAGGGHGGGGRGGGGGVSGGHHQAVGVWGAVHDSSWHNNNNNTSSEPFAGYPSAY</sequence>
<evidence type="ECO:0000256" key="2">
    <source>
        <dbReference type="SAM" id="Phobius"/>
    </source>
</evidence>
<name>A0A0K1ERQ1_CHOCO</name>
<evidence type="ECO:0000313" key="5">
    <source>
        <dbReference type="Proteomes" id="UP000067626"/>
    </source>
</evidence>
<dbReference type="Pfam" id="PF03781">
    <property type="entry name" value="FGE-sulfatase"/>
    <property type="match status" value="1"/>
</dbReference>
<feature type="region of interest" description="Disordered" evidence="1">
    <location>
        <begin position="243"/>
        <end position="326"/>
    </location>
</feature>
<dbReference type="KEGG" id="ccro:CMC5_075690"/>
<accession>A0A0K1ERQ1</accession>